<dbReference type="InterPro" id="IPR024705">
    <property type="entry name" value="Ssp411"/>
</dbReference>
<dbReference type="Pfam" id="PF03190">
    <property type="entry name" value="Thioredox_DsbH"/>
    <property type="match status" value="1"/>
</dbReference>
<organism evidence="2 3">
    <name type="scientific">Anaerostipes rhamnosivorans</name>
    <dbReference type="NCBI Taxonomy" id="1229621"/>
    <lineage>
        <taxon>Bacteria</taxon>
        <taxon>Bacillati</taxon>
        <taxon>Bacillota</taxon>
        <taxon>Clostridia</taxon>
        <taxon>Lachnospirales</taxon>
        <taxon>Lachnospiraceae</taxon>
        <taxon>Anaerostipes</taxon>
    </lineage>
</organism>
<dbReference type="Gene3D" id="3.40.30.10">
    <property type="entry name" value="Glutaredoxin"/>
    <property type="match status" value="1"/>
</dbReference>
<dbReference type="InterPro" id="IPR004879">
    <property type="entry name" value="Ssp411-like_TRX"/>
</dbReference>
<dbReference type="EMBL" id="CP040058">
    <property type="protein sequence ID" value="QCP34193.1"/>
    <property type="molecule type" value="Genomic_DNA"/>
</dbReference>
<evidence type="ECO:0000313" key="2">
    <source>
        <dbReference type="EMBL" id="QCP34193.1"/>
    </source>
</evidence>
<dbReference type="GO" id="GO:0005975">
    <property type="term" value="P:carbohydrate metabolic process"/>
    <property type="evidence" value="ECO:0007669"/>
    <property type="project" value="InterPro"/>
</dbReference>
<keyword evidence="3" id="KW-1185">Reference proteome</keyword>
<dbReference type="InterPro" id="IPR036249">
    <property type="entry name" value="Thioredoxin-like_sf"/>
</dbReference>
<feature type="domain" description="Spermatogenesis-associated protein 20-like TRX" evidence="1">
    <location>
        <begin position="7"/>
        <end position="167"/>
    </location>
</feature>
<evidence type="ECO:0000259" key="1">
    <source>
        <dbReference type="Pfam" id="PF03190"/>
    </source>
</evidence>
<dbReference type="CDD" id="cd02955">
    <property type="entry name" value="SSP411"/>
    <property type="match status" value="1"/>
</dbReference>
<dbReference type="SUPFAM" id="SSF52833">
    <property type="entry name" value="Thioredoxin-like"/>
    <property type="match status" value="1"/>
</dbReference>
<dbReference type="InterPro" id="IPR008928">
    <property type="entry name" value="6-hairpin_glycosidase_sf"/>
</dbReference>
<dbReference type="PANTHER" id="PTHR42899">
    <property type="entry name" value="SPERMATOGENESIS-ASSOCIATED PROTEIN 20"/>
    <property type="match status" value="1"/>
</dbReference>
<dbReference type="GO" id="GO:0004798">
    <property type="term" value="F:dTMP kinase activity"/>
    <property type="evidence" value="ECO:0007669"/>
    <property type="project" value="UniProtKB-EC"/>
</dbReference>
<dbReference type="PANTHER" id="PTHR42899:SF1">
    <property type="entry name" value="SPERMATOGENESIS-ASSOCIATED PROTEIN 20"/>
    <property type="match status" value="1"/>
</dbReference>
<proteinExistence type="predicted"/>
<keyword evidence="2" id="KW-0808">Transferase</keyword>
<protein>
    <submittedName>
        <fullName evidence="2">Thymidylate kinase</fullName>
        <ecNumber evidence="2">2.7.4.9</ecNumber>
    </submittedName>
</protein>
<dbReference type="SUPFAM" id="SSF48208">
    <property type="entry name" value="Six-hairpin glycosidases"/>
    <property type="match status" value="1"/>
</dbReference>
<dbReference type="Gene3D" id="1.50.10.10">
    <property type="match status" value="1"/>
</dbReference>
<dbReference type="OrthoDB" id="9762614at2"/>
<dbReference type="RefSeq" id="WP_137327766.1">
    <property type="nucleotide sequence ID" value="NZ_CP040058.1"/>
</dbReference>
<accession>A0A4P8IEF8</accession>
<dbReference type="KEGG" id="arf:AR1Y2_0739"/>
<dbReference type="AlphaFoldDB" id="A0A4P8IEF8"/>
<name>A0A4P8IEF8_9FIRM</name>
<dbReference type="EC" id="2.7.4.9" evidence="2"/>
<dbReference type="Proteomes" id="UP000298653">
    <property type="component" value="Chromosome"/>
</dbReference>
<keyword evidence="2" id="KW-0418">Kinase</keyword>
<gene>
    <name evidence="2" type="ORF">AR1Y2_0739</name>
</gene>
<reference evidence="2 3" key="1">
    <citation type="submission" date="2019-05" db="EMBL/GenBank/DDBJ databases">
        <title>Complete genome sequencing of Anaerostipes rhamnosivorans.</title>
        <authorList>
            <person name="Bui T.P.N."/>
            <person name="de Vos W.M."/>
        </authorList>
    </citation>
    <scope>NUCLEOTIDE SEQUENCE [LARGE SCALE GENOMIC DNA]</scope>
    <source>
        <strain evidence="2 3">1y2</strain>
    </source>
</reference>
<dbReference type="InterPro" id="IPR012341">
    <property type="entry name" value="6hp_glycosidase-like_sf"/>
</dbReference>
<evidence type="ECO:0000313" key="3">
    <source>
        <dbReference type="Proteomes" id="UP000298653"/>
    </source>
</evidence>
<sequence length="679" mass="77272">MPNSNPNKLIHEKSPYLLQHAHNPVHWYPWGAEAFDKARSEDKPVFLSIGYASCHWCHVMEEESFEDPQVADLLNKDFISIKVDREERPDIDAVYMSVCQAMTGSGGWPMSVFLTPDQKPFFAATYLPKTSRYHLTGLIELLPQISALWKQDRFRLLQIGNEITEHLNTAGTPYGTVSLTEKEISKALDALKDSYDKYFGGFGTAPKFPTPSILLFLLQQYRQTGDQDSLLMAEHTLKRMFQGGIFDHIGGGFSRYSTDAQWLVPHFEKMLYDNALLTQTYTEAYLSCKDPIFPETVASTISYVQKELSHPEGGFYCSQDADSEGEEGKYYTFSVEEILEVLGAEKGKAYCRRYDITDYGNFEAKNIPNLLKESDVFISPEELKQMKQFLYEYRRNRTSLFTDKKILTSWNCLMISALSEAASVFGRSDYLKTARKAEAFLDRYLKKENGLLFLRWCDGEAAYDGQLDDYAFYCLAMLSLYRVTFSDDYLKKAIQAAGHMISLFYDAQHGGFFLYSKKSEKLIARPKELYDGALPSGNSAALQALSMLYHMTGDRRYRDCMDQTFACFSADLSANPSAYCSALMVLSTEFLTSRQLVITSKKESLPEEFQKLLSKYHPLDLAVLVKTEQNKDYLASIAPFTEEYPVQSDKVSCYLCQNQTCSAPVYDARSLHDLLQAAD</sequence>
<dbReference type="PIRSF" id="PIRSF006402">
    <property type="entry name" value="UCP006402_thioredoxin"/>
    <property type="match status" value="1"/>
</dbReference>